<dbReference type="Pfam" id="PF06037">
    <property type="entry name" value="DUF922"/>
    <property type="match status" value="1"/>
</dbReference>
<dbReference type="InterPro" id="IPR010321">
    <property type="entry name" value="DUF922"/>
</dbReference>
<evidence type="ECO:0000313" key="2">
    <source>
        <dbReference type="EMBL" id="MFB5946596.1"/>
    </source>
</evidence>
<gene>
    <name evidence="2" type="ORF">WKR92_12230</name>
</gene>
<comment type="caution">
    <text evidence="2">The sequence shown here is derived from an EMBL/GenBank/DDBJ whole genome shotgun (WGS) entry which is preliminary data.</text>
</comment>
<sequence length="175" mass="21343">MNKTFILSLLFFCISSVASAQHKWEDIPLIEVSDFEAEVPEDARMPIYINSRIYYHIDTVIKKRRFYRVGIRTTVEMQKNESFWDHEKVKPKDEAKMLEHEQGHFYLAHIAANSIEKDMLKYKFTENWKEEVRSKFHELLRKHHNEYLAYERETRHGSDSEQQEIWNSWFKWQLK</sequence>
<organism evidence="2 3">
    <name type="scientific">Albibacterium profundi</name>
    <dbReference type="NCBI Taxonomy" id="3134906"/>
    <lineage>
        <taxon>Bacteria</taxon>
        <taxon>Pseudomonadati</taxon>
        <taxon>Bacteroidota</taxon>
        <taxon>Sphingobacteriia</taxon>
        <taxon>Sphingobacteriales</taxon>
        <taxon>Sphingobacteriaceae</taxon>
        <taxon>Albibacterium</taxon>
    </lineage>
</organism>
<evidence type="ECO:0000313" key="3">
    <source>
        <dbReference type="Proteomes" id="UP001580928"/>
    </source>
</evidence>
<feature type="chain" id="PRO_5046240249" evidence="1">
    <location>
        <begin position="21"/>
        <end position="175"/>
    </location>
</feature>
<dbReference type="Proteomes" id="UP001580928">
    <property type="component" value="Unassembled WGS sequence"/>
</dbReference>
<dbReference type="RefSeq" id="WP_375558126.1">
    <property type="nucleotide sequence ID" value="NZ_JBBVGT010000003.1"/>
</dbReference>
<reference evidence="2 3" key="1">
    <citation type="submission" date="2024-04" db="EMBL/GenBank/DDBJ databases">
        <title>Albibacterium profundi sp. nov., isolated from sediment of the Challenger Deep of Mariana Trench.</title>
        <authorList>
            <person name="Wang Y."/>
        </authorList>
    </citation>
    <scope>NUCLEOTIDE SEQUENCE [LARGE SCALE GENOMIC DNA]</scope>
    <source>
        <strain evidence="2 3">RHL897</strain>
    </source>
</reference>
<feature type="signal peptide" evidence="1">
    <location>
        <begin position="1"/>
        <end position="20"/>
    </location>
</feature>
<keyword evidence="1" id="KW-0732">Signal</keyword>
<evidence type="ECO:0000256" key="1">
    <source>
        <dbReference type="SAM" id="SignalP"/>
    </source>
</evidence>
<name>A0ABV5CGH7_9SPHI</name>
<proteinExistence type="predicted"/>
<dbReference type="EMBL" id="JBBVGT010000003">
    <property type="protein sequence ID" value="MFB5946596.1"/>
    <property type="molecule type" value="Genomic_DNA"/>
</dbReference>
<keyword evidence="3" id="KW-1185">Reference proteome</keyword>
<protein>
    <submittedName>
        <fullName evidence="2">DUF922 domain-containing protein</fullName>
    </submittedName>
</protein>
<accession>A0ABV5CGH7</accession>